<dbReference type="InterPro" id="IPR050992">
    <property type="entry name" value="CheZ_family_phosphatases"/>
</dbReference>
<feature type="domain" description="CheC-like protein" evidence="3">
    <location>
        <begin position="10"/>
        <end position="43"/>
    </location>
</feature>
<dbReference type="Gene3D" id="3.40.1550.10">
    <property type="entry name" value="CheC-like"/>
    <property type="match status" value="1"/>
</dbReference>
<dbReference type="InterPro" id="IPR028976">
    <property type="entry name" value="CheC-like_sf"/>
</dbReference>
<dbReference type="InterPro" id="IPR007597">
    <property type="entry name" value="CheC"/>
</dbReference>
<name>A0A2R6Y4X4_9BACL</name>
<sequence>MFDDHLTHWEEDVLKEIGNIGAAHAATSLSRLLGERIDMEVPSARLLDFSEIAEEVGEDHLYVATFLEFGGDVKGSFVWLTEPFSARQLLWALFQDRTLSGSDEESSNAFSELELSALQEIGNILAGSYLSALADLTGLSLYPRVPGIVFDMGMAVVTYGLLEAGHYGEHAVVIDAHLTSRDARYGGRFFLLPDPHSFRVLYHALGVYANGRDE</sequence>
<organism evidence="4 5">
    <name type="scientific">Candidatus Carbonibacillus altaicus</name>
    <dbReference type="NCBI Taxonomy" id="2163959"/>
    <lineage>
        <taxon>Bacteria</taxon>
        <taxon>Bacillati</taxon>
        <taxon>Bacillota</taxon>
        <taxon>Bacilli</taxon>
        <taxon>Bacillales</taxon>
        <taxon>Candidatus Carbonibacillus</taxon>
    </lineage>
</organism>
<dbReference type="PANTHER" id="PTHR43693">
    <property type="entry name" value="PROTEIN PHOSPHATASE CHEZ"/>
    <property type="match status" value="1"/>
</dbReference>
<dbReference type="AlphaFoldDB" id="A0A2R6Y4X4"/>
<evidence type="ECO:0000256" key="2">
    <source>
        <dbReference type="ARBA" id="ARBA00022801"/>
    </source>
</evidence>
<dbReference type="Pfam" id="PF04509">
    <property type="entry name" value="CheC"/>
    <property type="match status" value="2"/>
</dbReference>
<evidence type="ECO:0000259" key="3">
    <source>
        <dbReference type="Pfam" id="PF04509"/>
    </source>
</evidence>
<accession>A0A2R6Y4X4</accession>
<evidence type="ECO:0000313" key="4">
    <source>
        <dbReference type="EMBL" id="PTQ57703.1"/>
    </source>
</evidence>
<dbReference type="SUPFAM" id="SSF103039">
    <property type="entry name" value="CheC-like"/>
    <property type="match status" value="1"/>
</dbReference>
<dbReference type="EMBL" id="PEBX01000003">
    <property type="protein sequence ID" value="PTQ57703.1"/>
    <property type="molecule type" value="Genomic_DNA"/>
</dbReference>
<evidence type="ECO:0000256" key="1">
    <source>
        <dbReference type="ARBA" id="ARBA00022500"/>
    </source>
</evidence>
<proteinExistence type="predicted"/>
<dbReference type="CDD" id="cd17909">
    <property type="entry name" value="CheC_ClassI"/>
    <property type="match status" value="1"/>
</dbReference>
<dbReference type="PANTHER" id="PTHR43693:SF1">
    <property type="entry name" value="PROTEIN PHOSPHATASE CHEZ"/>
    <property type="match status" value="1"/>
</dbReference>
<comment type="caution">
    <text evidence="4">The sequence shown here is derived from an EMBL/GenBank/DDBJ whole genome shotgun (WGS) entry which is preliminary data.</text>
</comment>
<evidence type="ECO:0000313" key="5">
    <source>
        <dbReference type="Proteomes" id="UP000244338"/>
    </source>
</evidence>
<reference evidence="5" key="1">
    <citation type="journal article" date="2018" name="Sci. Rep.">
        <title>Lignite coal burning seam in the remote Altai Mountains harbors a hydrogen-driven thermophilic microbial community.</title>
        <authorList>
            <person name="Kadnikov V.V."/>
            <person name="Mardanov A.V."/>
            <person name="Ivasenko D.A."/>
            <person name="Antsiferov D.V."/>
            <person name="Beletsky A.V."/>
            <person name="Karnachuk O.V."/>
            <person name="Ravin N.V."/>
        </authorList>
    </citation>
    <scope>NUCLEOTIDE SEQUENCE [LARGE SCALE GENOMIC DNA]</scope>
</reference>
<keyword evidence="1" id="KW-0145">Chemotaxis</keyword>
<dbReference type="GO" id="GO:0016787">
    <property type="term" value="F:hydrolase activity"/>
    <property type="evidence" value="ECO:0007669"/>
    <property type="project" value="UniProtKB-KW"/>
</dbReference>
<dbReference type="Proteomes" id="UP000244338">
    <property type="component" value="Unassembled WGS sequence"/>
</dbReference>
<feature type="domain" description="CheC-like protein" evidence="3">
    <location>
        <begin position="113"/>
        <end position="149"/>
    </location>
</feature>
<gene>
    <name evidence="4" type="ORF">BSOLF_0898</name>
</gene>
<dbReference type="GO" id="GO:0006935">
    <property type="term" value="P:chemotaxis"/>
    <property type="evidence" value="ECO:0007669"/>
    <property type="project" value="UniProtKB-KW"/>
</dbReference>
<protein>
    <submittedName>
        <fullName evidence="4">Chemotaxis protein CheC--inhibitor of MCP methylation</fullName>
    </submittedName>
</protein>
<keyword evidence="2" id="KW-0378">Hydrolase</keyword>